<feature type="region of interest" description="Disordered" evidence="1">
    <location>
        <begin position="78"/>
        <end position="115"/>
    </location>
</feature>
<gene>
    <name evidence="2" type="ORF">EVAR_51352_1</name>
</gene>
<reference evidence="2 3" key="1">
    <citation type="journal article" date="2019" name="Commun. Biol.">
        <title>The bagworm genome reveals a unique fibroin gene that provides high tensile strength.</title>
        <authorList>
            <person name="Kono N."/>
            <person name="Nakamura H."/>
            <person name="Ohtoshi R."/>
            <person name="Tomita M."/>
            <person name="Numata K."/>
            <person name="Arakawa K."/>
        </authorList>
    </citation>
    <scope>NUCLEOTIDE SEQUENCE [LARGE SCALE GENOMIC DNA]</scope>
</reference>
<dbReference type="Proteomes" id="UP000299102">
    <property type="component" value="Unassembled WGS sequence"/>
</dbReference>
<evidence type="ECO:0000313" key="2">
    <source>
        <dbReference type="EMBL" id="GBP68118.1"/>
    </source>
</evidence>
<evidence type="ECO:0000313" key="3">
    <source>
        <dbReference type="Proteomes" id="UP000299102"/>
    </source>
</evidence>
<sequence>MPAVVKSRVVETGHSTHTANVDPLQRTSTHTALTRRPVSTLRSRPAPMQFTSPHPAPDWPARCAARANDDLALQRAAYPAPRAHRVPPCPLAPRRAPRKPESGPTARRAAPHRIARLTTARRFVLRQATSGESQW</sequence>
<proteinExistence type="predicted"/>
<protein>
    <submittedName>
        <fullName evidence="2">Uncharacterized protein</fullName>
    </submittedName>
</protein>
<feature type="region of interest" description="Disordered" evidence="1">
    <location>
        <begin position="1"/>
        <end position="60"/>
    </location>
</feature>
<accession>A0A4C1XX21</accession>
<dbReference type="EMBL" id="BGZK01001001">
    <property type="protein sequence ID" value="GBP68118.1"/>
    <property type="molecule type" value="Genomic_DNA"/>
</dbReference>
<feature type="compositionally biased region" description="Polar residues" evidence="1">
    <location>
        <begin position="13"/>
        <end position="32"/>
    </location>
</feature>
<organism evidence="2 3">
    <name type="scientific">Eumeta variegata</name>
    <name type="common">Bagworm moth</name>
    <name type="synonym">Eumeta japonica</name>
    <dbReference type="NCBI Taxonomy" id="151549"/>
    <lineage>
        <taxon>Eukaryota</taxon>
        <taxon>Metazoa</taxon>
        <taxon>Ecdysozoa</taxon>
        <taxon>Arthropoda</taxon>
        <taxon>Hexapoda</taxon>
        <taxon>Insecta</taxon>
        <taxon>Pterygota</taxon>
        <taxon>Neoptera</taxon>
        <taxon>Endopterygota</taxon>
        <taxon>Lepidoptera</taxon>
        <taxon>Glossata</taxon>
        <taxon>Ditrysia</taxon>
        <taxon>Tineoidea</taxon>
        <taxon>Psychidae</taxon>
        <taxon>Oiketicinae</taxon>
        <taxon>Eumeta</taxon>
    </lineage>
</organism>
<dbReference type="OrthoDB" id="7486509at2759"/>
<comment type="caution">
    <text evidence="2">The sequence shown here is derived from an EMBL/GenBank/DDBJ whole genome shotgun (WGS) entry which is preliminary data.</text>
</comment>
<dbReference type="AlphaFoldDB" id="A0A4C1XX21"/>
<evidence type="ECO:0000256" key="1">
    <source>
        <dbReference type="SAM" id="MobiDB-lite"/>
    </source>
</evidence>
<keyword evidence="3" id="KW-1185">Reference proteome</keyword>
<name>A0A4C1XX21_EUMVA</name>